<dbReference type="InterPro" id="IPR027417">
    <property type="entry name" value="P-loop_NTPase"/>
</dbReference>
<dbReference type="InterPro" id="IPR045063">
    <property type="entry name" value="Dynamin_N"/>
</dbReference>
<dbReference type="SMART" id="SM00053">
    <property type="entry name" value="DYNc"/>
    <property type="match status" value="1"/>
</dbReference>
<keyword evidence="2" id="KW-0342">GTP-binding</keyword>
<keyword evidence="6" id="KW-1185">Reference proteome</keyword>
<dbReference type="PANTHER" id="PTHR11566">
    <property type="entry name" value="DYNAMIN"/>
    <property type="match status" value="1"/>
</dbReference>
<dbReference type="PROSITE" id="PS51718">
    <property type="entry name" value="G_DYNAMIN_2"/>
    <property type="match status" value="1"/>
</dbReference>
<proteinExistence type="predicted"/>
<dbReference type="Gene3D" id="3.40.50.300">
    <property type="entry name" value="P-loop containing nucleotide triphosphate hydrolases"/>
    <property type="match status" value="1"/>
</dbReference>
<accession>A0A6G1HJ59</accession>
<dbReference type="GO" id="GO:0016020">
    <property type="term" value="C:membrane"/>
    <property type="evidence" value="ECO:0007669"/>
    <property type="project" value="TreeGrafter"/>
</dbReference>
<organism evidence="5 6">
    <name type="scientific">Trichodelitschia bisporula</name>
    <dbReference type="NCBI Taxonomy" id="703511"/>
    <lineage>
        <taxon>Eukaryota</taxon>
        <taxon>Fungi</taxon>
        <taxon>Dikarya</taxon>
        <taxon>Ascomycota</taxon>
        <taxon>Pezizomycotina</taxon>
        <taxon>Dothideomycetes</taxon>
        <taxon>Dothideomycetes incertae sedis</taxon>
        <taxon>Phaeotrichales</taxon>
        <taxon>Phaeotrichaceae</taxon>
        <taxon>Trichodelitschia</taxon>
    </lineage>
</organism>
<dbReference type="GO" id="GO:0005739">
    <property type="term" value="C:mitochondrion"/>
    <property type="evidence" value="ECO:0007669"/>
    <property type="project" value="TreeGrafter"/>
</dbReference>
<dbReference type="GO" id="GO:0008017">
    <property type="term" value="F:microtubule binding"/>
    <property type="evidence" value="ECO:0007669"/>
    <property type="project" value="TreeGrafter"/>
</dbReference>
<dbReference type="GO" id="GO:0005874">
    <property type="term" value="C:microtubule"/>
    <property type="evidence" value="ECO:0007669"/>
    <property type="project" value="TreeGrafter"/>
</dbReference>
<gene>
    <name evidence="5" type="ORF">EJ06DRAFT_552071</name>
</gene>
<sequence length="690" mass="77062">MSRLNPVLTPAHEKVLDEIDKLRHAGLSSVISLPQVIVVGDQSAGKSSVLEALSGIPFPRSEGLCTRFATEVSLRPATTSSASVAITPGESNLAPGERTRLQNWSAKIDGVEGLPGIIGQATTQMGLRPGCAFAEHVLRIEIAGPGQPRLTVVDLPGLIHSATKDQTEDDVKLISKLVQKYMENPRAIILAVVSAGNDFATQAILDRALKMDPKGRRTIGLITKPDKLDVGSENEAQFLELAKNENIIFKLGWHVLRNRSSKEMQVSTEERDRTEEDFFKQGVWKELPREHTGIAALRDRLGQLLAEHVDTQMPDLLGEIHNRLEACTTQLAKLGEGRETVREQRQFMAKASEALWKRCQEAERGIYHDPFFAAGDQTTWYPRRLQAVVQNLNAEFANTMRLRGHRRHIRPDDSAPPVETDAEIEMTRWEAVEWTRDILIHSRGRELPGSFNPLIMGDLFRDQSSLWPKLAEQHVDKVHDAVGTCMKALCGAIMDDHTAEGLLANWIQPRTEGRLRKGKAKLQELETRRLGDPGTYNHYYTETLQKMKSQREGKRLRKELAKLEADDSVFEVVEGCNWGSHKAPNLDRLAESLAAPTVLNMDEYAASELLDSMRAYYKVALKQFVDNVTEQVVKGLLIEALEEIFSPIAVTTMPKRLLTKITADSGRRSASGIMMDRSTASRATDRMEQI</sequence>
<dbReference type="GO" id="GO:0003924">
    <property type="term" value="F:GTPase activity"/>
    <property type="evidence" value="ECO:0007669"/>
    <property type="project" value="InterPro"/>
</dbReference>
<evidence type="ECO:0000259" key="4">
    <source>
        <dbReference type="PROSITE" id="PS51718"/>
    </source>
</evidence>
<dbReference type="InterPro" id="IPR001401">
    <property type="entry name" value="Dynamin_GTPase"/>
</dbReference>
<reference evidence="5" key="1">
    <citation type="journal article" date="2020" name="Stud. Mycol.">
        <title>101 Dothideomycetes genomes: a test case for predicting lifestyles and emergence of pathogens.</title>
        <authorList>
            <person name="Haridas S."/>
            <person name="Albert R."/>
            <person name="Binder M."/>
            <person name="Bloem J."/>
            <person name="Labutti K."/>
            <person name="Salamov A."/>
            <person name="Andreopoulos B."/>
            <person name="Baker S."/>
            <person name="Barry K."/>
            <person name="Bills G."/>
            <person name="Bluhm B."/>
            <person name="Cannon C."/>
            <person name="Castanera R."/>
            <person name="Culley D."/>
            <person name="Daum C."/>
            <person name="Ezra D."/>
            <person name="Gonzalez J."/>
            <person name="Henrissat B."/>
            <person name="Kuo A."/>
            <person name="Liang C."/>
            <person name="Lipzen A."/>
            <person name="Lutzoni F."/>
            <person name="Magnuson J."/>
            <person name="Mondo S."/>
            <person name="Nolan M."/>
            <person name="Ohm R."/>
            <person name="Pangilinan J."/>
            <person name="Park H.-J."/>
            <person name="Ramirez L."/>
            <person name="Alfaro M."/>
            <person name="Sun H."/>
            <person name="Tritt A."/>
            <person name="Yoshinaga Y."/>
            <person name="Zwiers L.-H."/>
            <person name="Turgeon B."/>
            <person name="Goodwin S."/>
            <person name="Spatafora J."/>
            <person name="Crous P."/>
            <person name="Grigoriev I."/>
        </authorList>
    </citation>
    <scope>NUCLEOTIDE SEQUENCE</scope>
    <source>
        <strain evidence="5">CBS 262.69</strain>
    </source>
</reference>
<dbReference type="PANTHER" id="PTHR11566:SF66">
    <property type="entry name" value="INTERFERON-INDUCED GTP-BINDING PROTEIN MX"/>
    <property type="match status" value="1"/>
</dbReference>
<dbReference type="Pfam" id="PF00350">
    <property type="entry name" value="Dynamin_N"/>
    <property type="match status" value="1"/>
</dbReference>
<evidence type="ECO:0000259" key="3">
    <source>
        <dbReference type="PROSITE" id="PS51388"/>
    </source>
</evidence>
<dbReference type="GO" id="GO:0006897">
    <property type="term" value="P:endocytosis"/>
    <property type="evidence" value="ECO:0007669"/>
    <property type="project" value="TreeGrafter"/>
</dbReference>
<dbReference type="InterPro" id="IPR020850">
    <property type="entry name" value="GED_dom"/>
</dbReference>
<feature type="domain" description="Dynamin-type G" evidence="4">
    <location>
        <begin position="30"/>
        <end position="314"/>
    </location>
</feature>
<dbReference type="Proteomes" id="UP000799640">
    <property type="component" value="Unassembled WGS sequence"/>
</dbReference>
<dbReference type="GO" id="GO:0005525">
    <property type="term" value="F:GTP binding"/>
    <property type="evidence" value="ECO:0007669"/>
    <property type="project" value="InterPro"/>
</dbReference>
<dbReference type="InterPro" id="IPR022812">
    <property type="entry name" value="Dynamin"/>
</dbReference>
<dbReference type="FunFam" id="3.40.50.300:FF:001425">
    <property type="entry name" value="Dynamin GTPase, putative"/>
    <property type="match status" value="1"/>
</dbReference>
<evidence type="ECO:0000256" key="2">
    <source>
        <dbReference type="ARBA" id="ARBA00023134"/>
    </source>
</evidence>
<dbReference type="GO" id="GO:0000266">
    <property type="term" value="P:mitochondrial fission"/>
    <property type="evidence" value="ECO:0007669"/>
    <property type="project" value="TreeGrafter"/>
</dbReference>
<keyword evidence="1" id="KW-0547">Nucleotide-binding</keyword>
<dbReference type="CDD" id="cd08771">
    <property type="entry name" value="DLP_1"/>
    <property type="match status" value="1"/>
</dbReference>
<dbReference type="PRINTS" id="PR00195">
    <property type="entry name" value="DYNAMIN"/>
</dbReference>
<dbReference type="InterPro" id="IPR030381">
    <property type="entry name" value="G_DYNAMIN_dom"/>
</dbReference>
<feature type="domain" description="GED" evidence="3">
    <location>
        <begin position="606"/>
        <end position="690"/>
    </location>
</feature>
<dbReference type="AlphaFoldDB" id="A0A6G1HJ59"/>
<dbReference type="Pfam" id="PF01031">
    <property type="entry name" value="Dynamin_M"/>
    <property type="match status" value="1"/>
</dbReference>
<name>A0A6G1HJ59_9PEZI</name>
<dbReference type="SUPFAM" id="SSF52540">
    <property type="entry name" value="P-loop containing nucleoside triphosphate hydrolases"/>
    <property type="match status" value="1"/>
</dbReference>
<evidence type="ECO:0000313" key="5">
    <source>
        <dbReference type="EMBL" id="KAF2395899.1"/>
    </source>
</evidence>
<dbReference type="Gene3D" id="1.20.120.1240">
    <property type="entry name" value="Dynamin, middle domain"/>
    <property type="match status" value="1"/>
</dbReference>
<evidence type="ECO:0000256" key="1">
    <source>
        <dbReference type="ARBA" id="ARBA00022741"/>
    </source>
</evidence>
<dbReference type="PROSITE" id="PS51388">
    <property type="entry name" value="GED"/>
    <property type="match status" value="1"/>
</dbReference>
<protein>
    <submittedName>
        <fullName evidence="5">Vacuolar sorting protein</fullName>
    </submittedName>
</protein>
<evidence type="ECO:0000313" key="6">
    <source>
        <dbReference type="Proteomes" id="UP000799640"/>
    </source>
</evidence>
<dbReference type="EMBL" id="ML996710">
    <property type="protein sequence ID" value="KAF2395899.1"/>
    <property type="molecule type" value="Genomic_DNA"/>
</dbReference>
<dbReference type="OrthoDB" id="415706at2759"/>
<dbReference type="GO" id="GO:0048312">
    <property type="term" value="P:intracellular distribution of mitochondria"/>
    <property type="evidence" value="ECO:0007669"/>
    <property type="project" value="TreeGrafter"/>
</dbReference>
<dbReference type="InterPro" id="IPR000375">
    <property type="entry name" value="Dynamin_stalk"/>
</dbReference>
<dbReference type="GO" id="GO:0016559">
    <property type="term" value="P:peroxisome fission"/>
    <property type="evidence" value="ECO:0007669"/>
    <property type="project" value="TreeGrafter"/>
</dbReference>